<keyword evidence="2" id="KW-1185">Reference proteome</keyword>
<sequence length="39" mass="3939">MFAPILSLSLALSVALVLGLAAGTRGEGRREQGGSRGLI</sequence>
<protein>
    <submittedName>
        <fullName evidence="1">Uncharacterized protein</fullName>
    </submittedName>
</protein>
<dbReference type="EMBL" id="JAUSVP010000002">
    <property type="protein sequence ID" value="MDQ0446456.1"/>
    <property type="molecule type" value="Genomic_DNA"/>
</dbReference>
<reference evidence="1 2" key="1">
    <citation type="submission" date="2023-07" db="EMBL/GenBank/DDBJ databases">
        <title>Genomic Encyclopedia of Type Strains, Phase IV (KMG-IV): sequencing the most valuable type-strain genomes for metagenomic binning, comparative biology and taxonomic classification.</title>
        <authorList>
            <person name="Goeker M."/>
        </authorList>
    </citation>
    <scope>NUCLEOTIDE SEQUENCE [LARGE SCALE GENOMIC DNA]</scope>
    <source>
        <strain evidence="1 2">DSM 19013</strain>
    </source>
</reference>
<name>A0ABU0HY90_9HYPH</name>
<gene>
    <name evidence="1" type="ORF">QO012_000945</name>
</gene>
<comment type="caution">
    <text evidence="1">The sequence shown here is derived from an EMBL/GenBank/DDBJ whole genome shotgun (WGS) entry which is preliminary data.</text>
</comment>
<proteinExistence type="predicted"/>
<dbReference type="Proteomes" id="UP001231124">
    <property type="component" value="Unassembled WGS sequence"/>
</dbReference>
<evidence type="ECO:0000313" key="2">
    <source>
        <dbReference type="Proteomes" id="UP001231124"/>
    </source>
</evidence>
<accession>A0ABU0HY90</accession>
<organism evidence="1 2">
    <name type="scientific">Methylobacterium aerolatum</name>
    <dbReference type="NCBI Taxonomy" id="418708"/>
    <lineage>
        <taxon>Bacteria</taxon>
        <taxon>Pseudomonadati</taxon>
        <taxon>Pseudomonadota</taxon>
        <taxon>Alphaproteobacteria</taxon>
        <taxon>Hyphomicrobiales</taxon>
        <taxon>Methylobacteriaceae</taxon>
        <taxon>Methylobacterium</taxon>
    </lineage>
</organism>
<evidence type="ECO:0000313" key="1">
    <source>
        <dbReference type="EMBL" id="MDQ0446456.1"/>
    </source>
</evidence>